<feature type="transmembrane region" description="Helical" evidence="1">
    <location>
        <begin position="223"/>
        <end position="243"/>
    </location>
</feature>
<keyword evidence="1" id="KW-0812">Transmembrane</keyword>
<feature type="transmembrane region" description="Helical" evidence="1">
    <location>
        <begin position="800"/>
        <end position="820"/>
    </location>
</feature>
<proteinExistence type="predicted"/>
<dbReference type="PANTHER" id="PTHR38454:SF1">
    <property type="entry name" value="INTEGRAL MEMBRANE PROTEIN"/>
    <property type="match status" value="1"/>
</dbReference>
<reference evidence="2 3" key="1">
    <citation type="submission" date="2018-06" db="EMBL/GenBank/DDBJ databases">
        <title>Genomic Encyclopedia of Archaeal and Bacterial Type Strains, Phase II (KMG-II): from individual species to whole genera.</title>
        <authorList>
            <person name="Goeker M."/>
        </authorList>
    </citation>
    <scope>NUCLEOTIDE SEQUENCE [LARGE SCALE GENOMIC DNA]</scope>
    <source>
        <strain evidence="2 3">DSM 17205</strain>
    </source>
</reference>
<keyword evidence="3" id="KW-1185">Reference proteome</keyword>
<evidence type="ECO:0000313" key="3">
    <source>
        <dbReference type="Proteomes" id="UP000248584"/>
    </source>
</evidence>
<feature type="transmembrane region" description="Helical" evidence="1">
    <location>
        <begin position="508"/>
        <end position="526"/>
    </location>
</feature>
<dbReference type="EMBL" id="QKZR01000006">
    <property type="protein sequence ID" value="PZX37806.1"/>
    <property type="molecule type" value="Genomic_DNA"/>
</dbReference>
<name>A0ABX5PUT4_9FLAO</name>
<feature type="transmembrane region" description="Helical" evidence="1">
    <location>
        <begin position="122"/>
        <end position="142"/>
    </location>
</feature>
<dbReference type="PANTHER" id="PTHR38454">
    <property type="entry name" value="INTEGRAL MEMBRANE PROTEIN-RELATED"/>
    <property type="match status" value="1"/>
</dbReference>
<feature type="transmembrane region" description="Helical" evidence="1">
    <location>
        <begin position="351"/>
        <end position="370"/>
    </location>
</feature>
<evidence type="ECO:0000313" key="2">
    <source>
        <dbReference type="EMBL" id="PZX37806.1"/>
    </source>
</evidence>
<feature type="transmembrane region" description="Helical" evidence="1">
    <location>
        <begin position="449"/>
        <end position="472"/>
    </location>
</feature>
<gene>
    <name evidence="2" type="ORF">LX97_02901</name>
</gene>
<keyword evidence="1" id="KW-0472">Membrane</keyword>
<dbReference type="Pfam" id="PF09586">
    <property type="entry name" value="YfhO"/>
    <property type="match status" value="1"/>
</dbReference>
<feature type="transmembrane region" description="Helical" evidence="1">
    <location>
        <begin position="148"/>
        <end position="165"/>
    </location>
</feature>
<comment type="caution">
    <text evidence="2">The sequence shown here is derived from an EMBL/GenBank/DDBJ whole genome shotgun (WGS) entry which is preliminary data.</text>
</comment>
<feature type="transmembrane region" description="Helical" evidence="1">
    <location>
        <begin position="12"/>
        <end position="30"/>
    </location>
</feature>
<dbReference type="RefSeq" id="WP_015363802.1">
    <property type="nucleotide sequence ID" value="NZ_QKZR01000006.1"/>
</dbReference>
<feature type="transmembrane region" description="Helical" evidence="1">
    <location>
        <begin position="377"/>
        <end position="397"/>
    </location>
</feature>
<keyword evidence="1" id="KW-1133">Transmembrane helix</keyword>
<dbReference type="InterPro" id="IPR018580">
    <property type="entry name" value="Uncharacterised_YfhO"/>
</dbReference>
<feature type="transmembrane region" description="Helical" evidence="1">
    <location>
        <begin position="417"/>
        <end position="437"/>
    </location>
</feature>
<evidence type="ECO:0000256" key="1">
    <source>
        <dbReference type="SAM" id="Phobius"/>
    </source>
</evidence>
<dbReference type="Proteomes" id="UP000248584">
    <property type="component" value="Unassembled WGS sequence"/>
</dbReference>
<feature type="transmembrane region" description="Helical" evidence="1">
    <location>
        <begin position="533"/>
        <end position="550"/>
    </location>
</feature>
<feature type="transmembrane region" description="Helical" evidence="1">
    <location>
        <begin position="170"/>
        <end position="186"/>
    </location>
</feature>
<feature type="transmembrane region" description="Helical" evidence="1">
    <location>
        <begin position="98"/>
        <end position="115"/>
    </location>
</feature>
<protein>
    <submittedName>
        <fullName evidence="2">Membrane protein YfhO</fullName>
    </submittedName>
</protein>
<sequence length="826" mass="92561">MKLNFKKIIPHLAVFVVFIVAALAYFHPVLSGKKLYQSDIVQYKGNARQLIDHRETTGEELYWTDAVFGGMPTYQLGARYDYDIIDGLDRALRFLPRPADYLFLYFASFYVLMLVMRVDWKIGLLGALAFGFSTYLIIIIGAGHNSKAHAIAYFPLVVSGIILVFQKRYLAGFVLTALAMALELQANHPQMTYYLLLTLAILCIAYLIDAAKKNILPHYFKSIGIMIAAVVLALGTNAANLLATSEYSKESTRGVPNITINAQGESVQKTSGLDYDYITEYSYGLSESMNLILPRFAGGGSGETFDEDSASRTQLSKINPSNLSEEELDYLNQLVSLSQRKYWGDQAIVEAPAYLGVSVVFLALLSLFLIRGRLKWWTLTAIVLALLLSYGKNLSWLTKLFIDYMPFYSKFRAVTSIQVIIELCVPILAAIGLWQFFNEKNSIEIKRKALLYAGAGFGGLLLIIAFLGSYIFNLTGPFDEYLLDFPQLGSRYVKALEADRFAMIQEDALKALLYVGLICGALYLLLSDKIKEVAVLAVCGGVILFDLISFDLNYVNSDDYVTAREYAFAFEKTEADQTALEDQEHYRVYDQLADPNNSGRAAYFHKAMGGYHGAKPRRFQDLMNFYFMNPEGNQSTQMEILSMFNTRYFLIPYQGQTVAQQNPEAQGNAWFVNEITTVEDQNKEILALKGLDANQTAIITEDQKELLNNGSLEIGRDSTAFIELTNYKTEQLTYKSSNTKDGLAVFSEMYYPHGWTATIDGQEVPIAKVNYSLRGLFVPAGTHELIFTFEPEIVQTGSTIMLISNILLFLIVLGGIILAFKKKKTT</sequence>
<organism evidence="2 3">
    <name type="scientific">Nonlabens dokdonensis</name>
    <dbReference type="NCBI Taxonomy" id="328515"/>
    <lineage>
        <taxon>Bacteria</taxon>
        <taxon>Pseudomonadati</taxon>
        <taxon>Bacteroidota</taxon>
        <taxon>Flavobacteriia</taxon>
        <taxon>Flavobacteriales</taxon>
        <taxon>Flavobacteriaceae</taxon>
        <taxon>Nonlabens</taxon>
    </lineage>
</organism>
<accession>A0ABX5PUT4</accession>
<feature type="transmembrane region" description="Helical" evidence="1">
    <location>
        <begin position="192"/>
        <end position="211"/>
    </location>
</feature>